<dbReference type="Pfam" id="PF01370">
    <property type="entry name" value="Epimerase"/>
    <property type="match status" value="1"/>
</dbReference>
<protein>
    <submittedName>
        <fullName evidence="2">Nucleoside-diphosphate-sugar epimerase</fullName>
    </submittedName>
</protein>
<organism evidence="2">
    <name type="scientific">uncultured Alphaproteobacteria bacterium</name>
    <dbReference type="NCBI Taxonomy" id="91750"/>
    <lineage>
        <taxon>Bacteria</taxon>
        <taxon>Pseudomonadati</taxon>
        <taxon>Pseudomonadota</taxon>
        <taxon>Alphaproteobacteria</taxon>
        <taxon>environmental samples</taxon>
    </lineage>
</organism>
<sequence length="308" mass="34504">MKKKALVIGSEGNIGVPLVKHLRGNGYEVLESDIRPGWRDDYLMADINYPVDLLPAFDWKPDVVFLLSAMVSRVTCEQAAGMAISTNLSGINNVLQLCKRVDAMTVFFSTSEVYGPDCNPMDEAISNPKPNNRYGLSKLLGEQLVEYEVRTHGLRAVSLRPFMMYDEEEDLGDHRSAMIRFATNLALGRKIEVHRGSQRGWLHVSDAVRAIEAAAHVTDYAVINIGHPDIVPIDEMAEMVRAKLEADPALITHHDLPDRMTLVKRPKLDRQRDILGVTPKVSLTEGVNRVCTRIRERLAAGEMPQFKF</sequence>
<name>A0A212KE38_9PROT</name>
<dbReference type="EMBL" id="FLUO01000001">
    <property type="protein sequence ID" value="SBW09795.1"/>
    <property type="molecule type" value="Genomic_DNA"/>
</dbReference>
<dbReference type="InterPro" id="IPR001509">
    <property type="entry name" value="Epimerase_deHydtase"/>
</dbReference>
<dbReference type="Gene3D" id="3.40.50.720">
    <property type="entry name" value="NAD(P)-binding Rossmann-like Domain"/>
    <property type="match status" value="1"/>
</dbReference>
<dbReference type="SUPFAM" id="SSF51735">
    <property type="entry name" value="NAD(P)-binding Rossmann-fold domains"/>
    <property type="match status" value="1"/>
</dbReference>
<dbReference type="PANTHER" id="PTHR43245:SF13">
    <property type="entry name" value="UDP-D-APIOSE_UDP-D-XYLOSE SYNTHASE 2"/>
    <property type="match status" value="1"/>
</dbReference>
<evidence type="ECO:0000259" key="1">
    <source>
        <dbReference type="Pfam" id="PF01370"/>
    </source>
</evidence>
<dbReference type="PANTHER" id="PTHR43245">
    <property type="entry name" value="BIFUNCTIONAL POLYMYXIN RESISTANCE PROTEIN ARNA"/>
    <property type="match status" value="1"/>
</dbReference>
<reference evidence="2" key="1">
    <citation type="submission" date="2016-04" db="EMBL/GenBank/DDBJ databases">
        <authorList>
            <person name="Evans L.H."/>
            <person name="Alamgir A."/>
            <person name="Owens N."/>
            <person name="Weber N.D."/>
            <person name="Virtaneva K."/>
            <person name="Barbian K."/>
            <person name="Babar A."/>
            <person name="Rosenke K."/>
        </authorList>
    </citation>
    <scope>NUCLEOTIDE SEQUENCE</scope>
    <source>
        <strain evidence="2">86</strain>
    </source>
</reference>
<evidence type="ECO:0000313" key="2">
    <source>
        <dbReference type="EMBL" id="SBW09795.1"/>
    </source>
</evidence>
<feature type="domain" description="NAD-dependent epimerase/dehydratase" evidence="1">
    <location>
        <begin position="5"/>
        <end position="226"/>
    </location>
</feature>
<proteinExistence type="predicted"/>
<gene>
    <name evidence="2" type="ORF">KL86APRO_12676</name>
</gene>
<dbReference type="InterPro" id="IPR036291">
    <property type="entry name" value="NAD(P)-bd_dom_sf"/>
</dbReference>
<dbReference type="CDD" id="cd08946">
    <property type="entry name" value="SDR_e"/>
    <property type="match status" value="1"/>
</dbReference>
<dbReference type="AlphaFoldDB" id="A0A212KE38"/>
<dbReference type="InterPro" id="IPR050177">
    <property type="entry name" value="Lipid_A_modif_metabolic_enz"/>
</dbReference>
<accession>A0A212KE38</accession>